<dbReference type="GO" id="GO:0008270">
    <property type="term" value="F:zinc ion binding"/>
    <property type="evidence" value="ECO:0007669"/>
    <property type="project" value="UniProtKB-KW"/>
</dbReference>
<dbReference type="Pfam" id="PF00078">
    <property type="entry name" value="RVT_1"/>
    <property type="match status" value="1"/>
</dbReference>
<dbReference type="InterPro" id="IPR000477">
    <property type="entry name" value="RT_dom"/>
</dbReference>
<dbReference type="CDD" id="cd09274">
    <property type="entry name" value="RNase_HI_RT_Ty3"/>
    <property type="match status" value="1"/>
</dbReference>
<evidence type="ECO:0000313" key="13">
    <source>
        <dbReference type="Proteomes" id="UP001374579"/>
    </source>
</evidence>
<dbReference type="InterPro" id="IPR021109">
    <property type="entry name" value="Peptidase_aspartic_dom_sf"/>
</dbReference>
<keyword evidence="8" id="KW-0862">Zinc</keyword>
<evidence type="ECO:0000256" key="5">
    <source>
        <dbReference type="ARBA" id="ARBA00022759"/>
    </source>
</evidence>
<feature type="compositionally biased region" description="Basic and acidic residues" evidence="9">
    <location>
        <begin position="197"/>
        <end position="207"/>
    </location>
</feature>
<evidence type="ECO:0000256" key="4">
    <source>
        <dbReference type="ARBA" id="ARBA00022722"/>
    </source>
</evidence>
<name>A0AAN9BIK7_9CAEN</name>
<evidence type="ECO:0000256" key="1">
    <source>
        <dbReference type="ARBA" id="ARBA00012493"/>
    </source>
</evidence>
<dbReference type="Gene3D" id="3.30.70.270">
    <property type="match status" value="2"/>
</dbReference>
<evidence type="ECO:0000256" key="6">
    <source>
        <dbReference type="ARBA" id="ARBA00022801"/>
    </source>
</evidence>
<dbReference type="SMART" id="SM00343">
    <property type="entry name" value="ZnF_C2HC"/>
    <property type="match status" value="2"/>
</dbReference>
<keyword evidence="6" id="KW-0378">Hydrolase</keyword>
<feature type="domain" description="Reverse transcriptase" evidence="11">
    <location>
        <begin position="461"/>
        <end position="639"/>
    </location>
</feature>
<feature type="compositionally biased region" description="Basic and acidic residues" evidence="9">
    <location>
        <begin position="175"/>
        <end position="185"/>
    </location>
</feature>
<dbReference type="InterPro" id="IPR001878">
    <property type="entry name" value="Znf_CCHC"/>
</dbReference>
<dbReference type="SUPFAM" id="SSF50630">
    <property type="entry name" value="Acid proteases"/>
    <property type="match status" value="1"/>
</dbReference>
<dbReference type="GO" id="GO:0003964">
    <property type="term" value="F:RNA-directed DNA polymerase activity"/>
    <property type="evidence" value="ECO:0007669"/>
    <property type="project" value="UniProtKB-KW"/>
</dbReference>
<evidence type="ECO:0000256" key="3">
    <source>
        <dbReference type="ARBA" id="ARBA00022695"/>
    </source>
</evidence>
<evidence type="ECO:0000259" key="11">
    <source>
        <dbReference type="PROSITE" id="PS50878"/>
    </source>
</evidence>
<organism evidence="12 13">
    <name type="scientific">Littorina saxatilis</name>
    <dbReference type="NCBI Taxonomy" id="31220"/>
    <lineage>
        <taxon>Eukaryota</taxon>
        <taxon>Metazoa</taxon>
        <taxon>Spiralia</taxon>
        <taxon>Lophotrochozoa</taxon>
        <taxon>Mollusca</taxon>
        <taxon>Gastropoda</taxon>
        <taxon>Caenogastropoda</taxon>
        <taxon>Littorinimorpha</taxon>
        <taxon>Littorinoidea</taxon>
        <taxon>Littorinidae</taxon>
        <taxon>Littorina</taxon>
    </lineage>
</organism>
<keyword evidence="8" id="KW-0479">Metal-binding</keyword>
<accession>A0AAN9BIK7</accession>
<evidence type="ECO:0000259" key="10">
    <source>
        <dbReference type="PROSITE" id="PS50158"/>
    </source>
</evidence>
<proteinExistence type="predicted"/>
<dbReference type="GO" id="GO:0016787">
    <property type="term" value="F:hydrolase activity"/>
    <property type="evidence" value="ECO:0007669"/>
    <property type="project" value="UniProtKB-KW"/>
</dbReference>
<dbReference type="EMBL" id="JBAMIC010000007">
    <property type="protein sequence ID" value="KAK7106162.1"/>
    <property type="molecule type" value="Genomic_DNA"/>
</dbReference>
<dbReference type="InterPro" id="IPR036875">
    <property type="entry name" value="Znf_CCHC_sf"/>
</dbReference>
<dbReference type="Gene3D" id="2.40.70.10">
    <property type="entry name" value="Acid Proteases"/>
    <property type="match status" value="1"/>
</dbReference>
<dbReference type="SUPFAM" id="SSF57756">
    <property type="entry name" value="Retrovirus zinc finger-like domains"/>
    <property type="match status" value="1"/>
</dbReference>
<dbReference type="Gene3D" id="4.10.60.10">
    <property type="entry name" value="Zinc finger, CCHC-type"/>
    <property type="match status" value="1"/>
</dbReference>
<dbReference type="FunFam" id="3.30.70.270:FF:000026">
    <property type="entry name" value="Transposon Ty3-G Gag-Pol polyprotein"/>
    <property type="match status" value="1"/>
</dbReference>
<evidence type="ECO:0000256" key="8">
    <source>
        <dbReference type="PROSITE-ProRule" id="PRU00047"/>
    </source>
</evidence>
<evidence type="ECO:0000256" key="9">
    <source>
        <dbReference type="SAM" id="MobiDB-lite"/>
    </source>
</evidence>
<evidence type="ECO:0000256" key="2">
    <source>
        <dbReference type="ARBA" id="ARBA00022679"/>
    </source>
</evidence>
<dbReference type="PANTHER" id="PTHR37984:SF11">
    <property type="entry name" value="INTEGRASE CATALYTIC DOMAIN-CONTAINING PROTEIN"/>
    <property type="match status" value="1"/>
</dbReference>
<reference evidence="12 13" key="1">
    <citation type="submission" date="2024-02" db="EMBL/GenBank/DDBJ databases">
        <title>Chromosome-scale genome assembly of the rough periwinkle Littorina saxatilis.</title>
        <authorList>
            <person name="De Jode A."/>
            <person name="Faria R."/>
            <person name="Formenti G."/>
            <person name="Sims Y."/>
            <person name="Smith T.P."/>
            <person name="Tracey A."/>
            <person name="Wood J.M.D."/>
            <person name="Zagrodzka Z.B."/>
            <person name="Johannesson K."/>
            <person name="Butlin R.K."/>
            <person name="Leder E.H."/>
        </authorList>
    </citation>
    <scope>NUCLEOTIDE SEQUENCE [LARGE SCALE GENOMIC DNA]</scope>
    <source>
        <strain evidence="12">Snail1</strain>
        <tissue evidence="12">Muscle</tissue>
    </source>
</reference>
<keyword evidence="8" id="KW-0863">Zinc-finger</keyword>
<dbReference type="CDD" id="cd00303">
    <property type="entry name" value="retropepsin_like"/>
    <property type="match status" value="1"/>
</dbReference>
<dbReference type="Gene3D" id="3.10.10.10">
    <property type="entry name" value="HIV Type 1 Reverse Transcriptase, subunit A, domain 1"/>
    <property type="match status" value="1"/>
</dbReference>
<dbReference type="SUPFAM" id="SSF56672">
    <property type="entry name" value="DNA/RNA polymerases"/>
    <property type="match status" value="1"/>
</dbReference>
<keyword evidence="3" id="KW-0548">Nucleotidyltransferase</keyword>
<dbReference type="InterPro" id="IPR041373">
    <property type="entry name" value="RT_RNaseH"/>
</dbReference>
<protein>
    <recommendedName>
        <fullName evidence="1">RNA-directed DNA polymerase</fullName>
        <ecNumber evidence="1">2.7.7.49</ecNumber>
    </recommendedName>
</protein>
<dbReference type="EC" id="2.7.7.49" evidence="1"/>
<dbReference type="PANTHER" id="PTHR37984">
    <property type="entry name" value="PROTEIN CBG26694"/>
    <property type="match status" value="1"/>
</dbReference>
<comment type="caution">
    <text evidence="12">The sequence shown here is derived from an EMBL/GenBank/DDBJ whole genome shotgun (WGS) entry which is preliminary data.</text>
</comment>
<dbReference type="InterPro" id="IPR050951">
    <property type="entry name" value="Retrovirus_Pol_polyprotein"/>
</dbReference>
<evidence type="ECO:0000313" key="12">
    <source>
        <dbReference type="EMBL" id="KAK7106162.1"/>
    </source>
</evidence>
<dbReference type="PROSITE" id="PS50878">
    <property type="entry name" value="RT_POL"/>
    <property type="match status" value="1"/>
</dbReference>
<feature type="domain" description="CCHC-type" evidence="10">
    <location>
        <begin position="216"/>
        <end position="229"/>
    </location>
</feature>
<dbReference type="GO" id="GO:0003676">
    <property type="term" value="F:nucleic acid binding"/>
    <property type="evidence" value="ECO:0007669"/>
    <property type="project" value="InterPro"/>
</dbReference>
<keyword evidence="7" id="KW-0695">RNA-directed DNA polymerase</keyword>
<keyword evidence="4" id="KW-0540">Nuclease</keyword>
<dbReference type="InterPro" id="IPR043128">
    <property type="entry name" value="Rev_trsase/Diguanyl_cyclase"/>
</dbReference>
<dbReference type="FunFam" id="3.10.20.370:FF:000001">
    <property type="entry name" value="Retrovirus-related Pol polyprotein from transposon 17.6-like protein"/>
    <property type="match status" value="1"/>
</dbReference>
<dbReference type="PROSITE" id="PS50158">
    <property type="entry name" value="ZF_CCHC"/>
    <property type="match status" value="1"/>
</dbReference>
<keyword evidence="13" id="KW-1185">Reference proteome</keyword>
<gene>
    <name evidence="12" type="ORF">V1264_017450</name>
</gene>
<keyword evidence="2" id="KW-0808">Transferase</keyword>
<evidence type="ECO:0000256" key="7">
    <source>
        <dbReference type="ARBA" id="ARBA00022918"/>
    </source>
</evidence>
<keyword evidence="5" id="KW-0255">Endonuclease</keyword>
<dbReference type="GO" id="GO:0004519">
    <property type="term" value="F:endonuclease activity"/>
    <property type="evidence" value="ECO:0007669"/>
    <property type="project" value="UniProtKB-KW"/>
</dbReference>
<sequence>MAANIFCVDKFDPTGDPSSVSSRWTRWKKSFELYIAARGDVGNNQKRPLLLHCAGVEVQNIFDTLDGGASYDEAITALDTYFKPLQNETFERHQFRQMTQKAGETTAQFVTRLRQKAENCNFGAARDASIRDQVIDRCPDRTLQAKLLAKRALTLGQLLEKAQAHEAAVSQVKQMDGRPSEKETELVSAVSRPRPRKPFDRTDRKTKTESDKHGLKCFRCGKTGHFAKDAACPAKGKECTKCKKMNHFASVCKSKSKHLNNVRESDDDDEHAFVVDKFYNSTIDVVVGGVNMSMMIDSGASCNIVDRQNWEQLKKKKMKFTCKKVDKPRKLYAYGQDTPLTVAGTFQAEIVVPGVSEIHTAEFVVIEEKGKVPLLGKETSEKLGVLRVGLPREPETVRSVSLSDKPEQRYPELYKGLGKLKNQKITLHVNHNVKPAVQAARRIPFSLREKVEKKIAELEELDIIERAEGPTSFASPIVVVPKPNSDDIRLCVDMRQANEAVERERFPIPTIEETLIEMNGSKVFTKLDLKWGFHQLELSEESRPVTTFATHIGLFRYKRLMFGVTSAPEIYQHTIQDVIRDCPGARNMTDDIIIHAETVEEHDRRLDKVLRTLQENGLTLNPDKCVYRMSELQFMGFLLSEKGIGPTSAKVEAVKNAKQPTLASEVRSFLGLVNFNARFIEHLATKAEPLRKLIRKNAPFQWKTEQEKAFQTLKDDLSKAENVAYFDPKAETRIVADASPVGLGAVLTQVQNGEKRVIYYASRSLSDVERRYSQTEKEALALVWACERFHQYVYGIEFTLETDHRPLQFIYSKRSKPSARIERWVLRLQSYQFTVEYKPGSQNIADSLSRLVNQDTERVCGRNVAEE</sequence>
<feature type="region of interest" description="Disordered" evidence="9">
    <location>
        <begin position="170"/>
        <end position="207"/>
    </location>
</feature>
<dbReference type="Proteomes" id="UP001374579">
    <property type="component" value="Unassembled WGS sequence"/>
</dbReference>
<dbReference type="Pfam" id="PF00098">
    <property type="entry name" value="zf-CCHC"/>
    <property type="match status" value="1"/>
</dbReference>
<dbReference type="CDD" id="cd01647">
    <property type="entry name" value="RT_LTR"/>
    <property type="match status" value="1"/>
</dbReference>
<dbReference type="Pfam" id="PF17917">
    <property type="entry name" value="RT_RNaseH"/>
    <property type="match status" value="1"/>
</dbReference>
<dbReference type="InterPro" id="IPR043502">
    <property type="entry name" value="DNA/RNA_pol_sf"/>
</dbReference>
<dbReference type="AlphaFoldDB" id="A0AAN9BIK7"/>